<dbReference type="OrthoDB" id="308440at2759"/>
<dbReference type="InterPro" id="IPR000223">
    <property type="entry name" value="Pept_S26A_signal_pept_1"/>
</dbReference>
<keyword evidence="2" id="KW-0999">Mitochondrion inner membrane</keyword>
<dbReference type="GO" id="GO:0006465">
    <property type="term" value="P:signal peptide processing"/>
    <property type="evidence" value="ECO:0007669"/>
    <property type="project" value="InterPro"/>
</dbReference>
<dbReference type="InterPro" id="IPR019758">
    <property type="entry name" value="Pept_S26A_signal_pept_1_CS"/>
</dbReference>
<dbReference type="PRINTS" id="PR00727">
    <property type="entry name" value="LEADERPTASE"/>
</dbReference>
<dbReference type="PROSITE" id="PS00761">
    <property type="entry name" value="SPASE_I_3"/>
    <property type="match status" value="1"/>
</dbReference>
<sequence length="201" mass="22247">MTAFRQQLASALSSTRAKWRSTSYHRDWADFKSRAPQEKGKTVALSALKFLNLAVAVHLVGEYVGSVRAMAGPSMEPTLGDRGEWVIEDRLSYTLLGRRIARGDLVTLRSPLDPYRIVCKRVLGLAGDVVCVDPTGRLAPSTEHVIIPRGHVWISGDNAAMSRDSRTYGPVSVGLITGKLFARVWPLSKFTVFRDPMTYID</sequence>
<dbReference type="CDD" id="cd06530">
    <property type="entry name" value="S26_SPase_I"/>
    <property type="match status" value="1"/>
</dbReference>
<evidence type="ECO:0000256" key="7">
    <source>
        <dbReference type="PIRSR" id="PIRSR600223-1"/>
    </source>
</evidence>
<dbReference type="PANTHER" id="PTHR12383">
    <property type="entry name" value="PROTEASE FAMILY S26 MITOCHONDRIAL INNER MEMBRANE PROTEASE-RELATED"/>
    <property type="match status" value="1"/>
</dbReference>
<evidence type="ECO:0000256" key="4">
    <source>
        <dbReference type="ARBA" id="ARBA00023128"/>
    </source>
</evidence>
<keyword evidence="3" id="KW-0378">Hydrolase</keyword>
<dbReference type="GO" id="GO:0006627">
    <property type="term" value="P:protein processing involved in protein targeting to mitochondrion"/>
    <property type="evidence" value="ECO:0007669"/>
    <property type="project" value="TreeGrafter"/>
</dbReference>
<name>A0A166V5Q5_9AGAM</name>
<dbReference type="Proteomes" id="UP000076532">
    <property type="component" value="Unassembled WGS sequence"/>
</dbReference>
<protein>
    <submittedName>
        <fullName evidence="9">LexA/Signal peptidase</fullName>
    </submittedName>
</protein>
<evidence type="ECO:0000256" key="5">
    <source>
        <dbReference type="ARBA" id="ARBA00023136"/>
    </source>
</evidence>
<accession>A0A166V5Q5</accession>
<dbReference type="InterPro" id="IPR036286">
    <property type="entry name" value="LexA/Signal_pep-like_sf"/>
</dbReference>
<dbReference type="InterPro" id="IPR052064">
    <property type="entry name" value="Mito_IMP1_subunit"/>
</dbReference>
<feature type="domain" description="Peptidase S26" evidence="8">
    <location>
        <begin position="50"/>
        <end position="133"/>
    </location>
</feature>
<dbReference type="GO" id="GO:0004252">
    <property type="term" value="F:serine-type endopeptidase activity"/>
    <property type="evidence" value="ECO:0007669"/>
    <property type="project" value="InterPro"/>
</dbReference>
<feature type="active site" evidence="7">
    <location>
        <position position="120"/>
    </location>
</feature>
<dbReference type="Gene3D" id="2.10.109.10">
    <property type="entry name" value="Umud Fragment, subunit A"/>
    <property type="match status" value="1"/>
</dbReference>
<feature type="domain" description="Peptidase S26" evidence="8">
    <location>
        <begin position="138"/>
        <end position="185"/>
    </location>
</feature>
<evidence type="ECO:0000313" key="10">
    <source>
        <dbReference type="Proteomes" id="UP000076532"/>
    </source>
</evidence>
<dbReference type="AlphaFoldDB" id="A0A166V5Q5"/>
<comment type="subcellular location">
    <subcellularLocation>
        <location evidence="1">Mitochondrion inner membrane</location>
    </subcellularLocation>
</comment>
<evidence type="ECO:0000259" key="8">
    <source>
        <dbReference type="Pfam" id="PF10502"/>
    </source>
</evidence>
<keyword evidence="4" id="KW-0496">Mitochondrion</keyword>
<keyword evidence="5" id="KW-0472">Membrane</keyword>
<evidence type="ECO:0000256" key="3">
    <source>
        <dbReference type="ARBA" id="ARBA00022801"/>
    </source>
</evidence>
<evidence type="ECO:0000313" key="9">
    <source>
        <dbReference type="EMBL" id="KZP32374.1"/>
    </source>
</evidence>
<dbReference type="Pfam" id="PF10502">
    <property type="entry name" value="Peptidase_S26"/>
    <property type="match status" value="2"/>
</dbReference>
<dbReference type="STRING" id="436010.A0A166V5Q5"/>
<organism evidence="9 10">
    <name type="scientific">Athelia psychrophila</name>
    <dbReference type="NCBI Taxonomy" id="1759441"/>
    <lineage>
        <taxon>Eukaryota</taxon>
        <taxon>Fungi</taxon>
        <taxon>Dikarya</taxon>
        <taxon>Basidiomycota</taxon>
        <taxon>Agaricomycotina</taxon>
        <taxon>Agaricomycetes</taxon>
        <taxon>Agaricomycetidae</taxon>
        <taxon>Atheliales</taxon>
        <taxon>Atheliaceae</taxon>
        <taxon>Athelia</taxon>
    </lineage>
</organism>
<proteinExistence type="inferred from homology"/>
<dbReference type="InterPro" id="IPR019533">
    <property type="entry name" value="Peptidase_S26"/>
</dbReference>
<reference evidence="9 10" key="1">
    <citation type="journal article" date="2016" name="Mol. Biol. Evol.">
        <title>Comparative Genomics of Early-Diverging Mushroom-Forming Fungi Provides Insights into the Origins of Lignocellulose Decay Capabilities.</title>
        <authorList>
            <person name="Nagy L.G."/>
            <person name="Riley R."/>
            <person name="Tritt A."/>
            <person name="Adam C."/>
            <person name="Daum C."/>
            <person name="Floudas D."/>
            <person name="Sun H."/>
            <person name="Yadav J.S."/>
            <person name="Pangilinan J."/>
            <person name="Larsson K.H."/>
            <person name="Matsuura K."/>
            <person name="Barry K."/>
            <person name="Labutti K."/>
            <person name="Kuo R."/>
            <person name="Ohm R.A."/>
            <person name="Bhattacharya S.S."/>
            <person name="Shirouzu T."/>
            <person name="Yoshinaga Y."/>
            <person name="Martin F.M."/>
            <person name="Grigoriev I.V."/>
            <person name="Hibbett D.S."/>
        </authorList>
    </citation>
    <scope>NUCLEOTIDE SEQUENCE [LARGE SCALE GENOMIC DNA]</scope>
    <source>
        <strain evidence="9 10">CBS 109695</strain>
    </source>
</reference>
<keyword evidence="10" id="KW-1185">Reference proteome</keyword>
<feature type="active site" evidence="7">
    <location>
        <position position="74"/>
    </location>
</feature>
<dbReference type="PANTHER" id="PTHR12383:SF16">
    <property type="entry name" value="MITOCHONDRIAL INNER MEMBRANE PROTEASE SUBUNIT 1"/>
    <property type="match status" value="1"/>
</dbReference>
<evidence type="ECO:0000256" key="2">
    <source>
        <dbReference type="ARBA" id="ARBA00022792"/>
    </source>
</evidence>
<evidence type="ECO:0000256" key="1">
    <source>
        <dbReference type="ARBA" id="ARBA00004273"/>
    </source>
</evidence>
<gene>
    <name evidence="9" type="ORF">FIBSPDRAFT_944432</name>
</gene>
<comment type="similarity">
    <text evidence="6">Belongs to the peptidase S26 family. IMP1 subfamily.</text>
</comment>
<dbReference type="GO" id="GO:0042720">
    <property type="term" value="C:mitochondrial inner membrane peptidase complex"/>
    <property type="evidence" value="ECO:0007669"/>
    <property type="project" value="TreeGrafter"/>
</dbReference>
<evidence type="ECO:0000256" key="6">
    <source>
        <dbReference type="ARBA" id="ARBA00038445"/>
    </source>
</evidence>
<dbReference type="SUPFAM" id="SSF51306">
    <property type="entry name" value="LexA/Signal peptidase"/>
    <property type="match status" value="1"/>
</dbReference>
<dbReference type="EMBL" id="KV417486">
    <property type="protein sequence ID" value="KZP32374.1"/>
    <property type="molecule type" value="Genomic_DNA"/>
</dbReference>